<feature type="repeat" description="ANK" evidence="3">
    <location>
        <begin position="225"/>
        <end position="257"/>
    </location>
</feature>
<feature type="coiled-coil region" evidence="4">
    <location>
        <begin position="1234"/>
        <end position="1363"/>
    </location>
</feature>
<dbReference type="PANTHER" id="PTHR24129">
    <property type="entry name" value="ANKYCORBIN"/>
    <property type="match status" value="1"/>
</dbReference>
<feature type="repeat" description="ANK" evidence="3">
    <location>
        <begin position="258"/>
        <end position="290"/>
    </location>
</feature>
<evidence type="ECO:0008006" key="8">
    <source>
        <dbReference type="Google" id="ProtNLM"/>
    </source>
</evidence>
<feature type="compositionally biased region" description="Pro residues" evidence="5">
    <location>
        <begin position="75"/>
        <end position="97"/>
    </location>
</feature>
<evidence type="ECO:0000256" key="2">
    <source>
        <dbReference type="ARBA" id="ARBA00023054"/>
    </source>
</evidence>
<keyword evidence="7" id="KW-1185">Reference proteome</keyword>
<keyword evidence="3" id="KW-0040">ANK repeat</keyword>
<dbReference type="SMART" id="SM00248">
    <property type="entry name" value="ANK"/>
    <property type="match status" value="6"/>
</dbReference>
<dbReference type="PROSITE" id="PS50297">
    <property type="entry name" value="ANK_REP_REGION"/>
    <property type="match status" value="3"/>
</dbReference>
<evidence type="ECO:0000313" key="6">
    <source>
        <dbReference type="EMBL" id="KAJ8344438.1"/>
    </source>
</evidence>
<dbReference type="PROSITE" id="PS50088">
    <property type="entry name" value="ANK_REPEAT"/>
    <property type="match status" value="5"/>
</dbReference>
<sequence>MEPRAVFTAKTQPCTSSPSPSPRPRGGALGPGRGRPRARRRDEDADRGLGRTPKTLLQLLAEQGSRSRALKRIPDAPPLPLLAGRAPPPPLPPPLPPRRGQAFRERRLTPDTEPSKMSRWLKCTSMYFVGIAAKTVAVLKGSPGSLKICTAANTDWNKYDDRLMKAVERGEVDKVAAVLSKKGVVPTKLDVEGRSAFHLSAARGHLDCLNLILGHSVDVTATEAAGKNALHLAARNGQSLCVQKLLQHNCPVGNVDLQGRTALHDAVMAGCSSSVKLLCDSGASVNANDFDGRTPLVLATQMCHPRICQLLLERGADITLRDKQNKTALILGCEYACKDAVDVLLKNGADITAMDSFGHDSFHYARLSKNMELVTLVKGFLDKATKEKEAAKKELKMRQQSVDSSAGASAREQIIHDLEKKNESQQESLRSFHQEHRALLDKLNQLQQQLSQEKSTVEDVQKEREQLRLLLSSKEKEEGGRAAVETVKVQLKSHMGDYSGQSVIKGKDNVLVKQSHSLDSAQVLQPVFGHSRSASRPLELPRATQALSGEAEALWRELELMRRRQEAAEEEARRLLGALALKKQECEELARSREAERRDSDRQVRELEEALGDVQKRMLDSEAKMKQLQAHVVAVKGHLNNQLTDDLKAQLHDVKAKYEGASAEVGRVRNHLKQSEQALQEYKESEGRLAKEEERLTRELARAREEREKATAALAEWEARTRDAEGRLASAVPKEKFDNMKNLLTNAVDEKERMLAELREDYDRALEEVAELHREVDGQSTVPLSEHELATAALEEQNGVLKKKLADVTAKSQALILEVEEGEEESKRLAQHLQELNRKIQMQYVPLKAHEEAKRSLGGAMEELRAELEQAALKVEQAEAELRRLQAEKGTLNESVALLQTSYVPPERFDREVGALSARSAELEAQLEELQRRCDEKERKLSEATEKEGAKREEYEKERAELSAALHHARARLSEMERAGAEREDELRKVREGNAKLTERLEGVETTLGKDYVSLKEHDVAKRELSAAEARAREAAAACCSAQEETRKLLREIEEQKRELDTIQEAIQSRFIPATVVEEKERSYEASLKELTGQLEEAMEKYGHVKVEGERYRQEKEKLKVEMASAQKLREADEAHKSKTEELSRRLLDVEAQKRELEEQNAQCTAEVQSLQRRLDSEYVLLERFEAVKESLSGEMRLAQDEGERAAEAYRREVSRVAALEAELQSRSDGTALLQEHARAREALEREVARLRAALRQEEESSSKRAEEVAALRSELLLAAQAMEEACRGEAEEVAELRAEKERLEEEAAGLAERLAALEAQCEELRGEAARARQSECGARAEMEALQAKSASIEREIRELKGRYDDSLSTIGDLQKRIQMSSAQTELKDKKITELLTDVEKLKQALNGLSQLAYAGNAPSKRQTQHIDTLQAQVKSLQQQLADAEQQHREVVSIYRTHLLSAAQGHMDEDVQAALLQIIRMRQELVC</sequence>
<feature type="coiled-coil region" evidence="4">
    <location>
        <begin position="1018"/>
        <end position="1202"/>
    </location>
</feature>
<feature type="coiled-coil region" evidence="4">
    <location>
        <begin position="1392"/>
        <end position="1454"/>
    </location>
</feature>
<dbReference type="PANTHER" id="PTHR24129:SF1">
    <property type="entry name" value="UVEAL AUTOANTIGEN WITH COILED-COIL DOMAINS AND ANKYRIN REPEATS"/>
    <property type="match status" value="1"/>
</dbReference>
<dbReference type="Pfam" id="PF00023">
    <property type="entry name" value="Ank"/>
    <property type="match status" value="1"/>
</dbReference>
<gene>
    <name evidence="6" type="ORF">SKAU_G00317670</name>
</gene>
<reference evidence="6" key="1">
    <citation type="journal article" date="2023" name="Science">
        <title>Genome structures resolve the early diversification of teleost fishes.</title>
        <authorList>
            <person name="Parey E."/>
            <person name="Louis A."/>
            <person name="Montfort J."/>
            <person name="Bouchez O."/>
            <person name="Roques C."/>
            <person name="Iampietro C."/>
            <person name="Lluch J."/>
            <person name="Castinel A."/>
            <person name="Donnadieu C."/>
            <person name="Desvignes T."/>
            <person name="Floi Bucao C."/>
            <person name="Jouanno E."/>
            <person name="Wen M."/>
            <person name="Mejri S."/>
            <person name="Dirks R."/>
            <person name="Jansen H."/>
            <person name="Henkel C."/>
            <person name="Chen W.J."/>
            <person name="Zahm M."/>
            <person name="Cabau C."/>
            <person name="Klopp C."/>
            <person name="Thompson A.W."/>
            <person name="Robinson-Rechavi M."/>
            <person name="Braasch I."/>
            <person name="Lecointre G."/>
            <person name="Bobe J."/>
            <person name="Postlethwait J.H."/>
            <person name="Berthelot C."/>
            <person name="Roest Crollius H."/>
            <person name="Guiguen Y."/>
        </authorList>
    </citation>
    <scope>NUCLEOTIDE SEQUENCE</scope>
    <source>
        <strain evidence="6">WJC10195</strain>
    </source>
</reference>
<feature type="compositionally biased region" description="Basic and acidic residues" evidence="5">
    <location>
        <begin position="102"/>
        <end position="115"/>
    </location>
</feature>
<comment type="caution">
    <text evidence="6">The sequence shown here is derived from an EMBL/GenBank/DDBJ whole genome shotgun (WGS) entry which is preliminary data.</text>
</comment>
<feature type="repeat" description="ANK" evidence="3">
    <location>
        <begin position="324"/>
        <end position="356"/>
    </location>
</feature>
<evidence type="ECO:0000256" key="5">
    <source>
        <dbReference type="SAM" id="MobiDB-lite"/>
    </source>
</evidence>
<dbReference type="Gene3D" id="1.25.40.20">
    <property type="entry name" value="Ankyrin repeat-containing domain"/>
    <property type="match status" value="1"/>
</dbReference>
<feature type="compositionally biased region" description="Basic and acidic residues" evidence="5">
    <location>
        <begin position="40"/>
        <end position="49"/>
    </location>
</feature>
<dbReference type="InterPro" id="IPR042420">
    <property type="entry name" value="RAI14/UACA"/>
</dbReference>
<dbReference type="InterPro" id="IPR036770">
    <property type="entry name" value="Ankyrin_rpt-contain_sf"/>
</dbReference>
<feature type="region of interest" description="Disordered" evidence="5">
    <location>
        <begin position="933"/>
        <end position="955"/>
    </location>
</feature>
<accession>A0A9Q1ESW6</accession>
<organism evidence="6 7">
    <name type="scientific">Synaphobranchus kaupii</name>
    <name type="common">Kaup's arrowtooth eel</name>
    <dbReference type="NCBI Taxonomy" id="118154"/>
    <lineage>
        <taxon>Eukaryota</taxon>
        <taxon>Metazoa</taxon>
        <taxon>Chordata</taxon>
        <taxon>Craniata</taxon>
        <taxon>Vertebrata</taxon>
        <taxon>Euteleostomi</taxon>
        <taxon>Actinopterygii</taxon>
        <taxon>Neopterygii</taxon>
        <taxon>Teleostei</taxon>
        <taxon>Anguilliformes</taxon>
        <taxon>Synaphobranchidae</taxon>
        <taxon>Synaphobranchus</taxon>
    </lineage>
</organism>
<proteinExistence type="predicted"/>
<evidence type="ECO:0000256" key="3">
    <source>
        <dbReference type="PROSITE-ProRule" id="PRU00023"/>
    </source>
</evidence>
<feature type="repeat" description="ANK" evidence="3">
    <location>
        <begin position="192"/>
        <end position="224"/>
    </location>
</feature>
<feature type="repeat" description="ANK" evidence="3">
    <location>
        <begin position="291"/>
        <end position="323"/>
    </location>
</feature>
<feature type="coiled-coil region" evidence="4">
    <location>
        <begin position="381"/>
        <end position="477"/>
    </location>
</feature>
<evidence type="ECO:0000256" key="4">
    <source>
        <dbReference type="SAM" id="Coils"/>
    </source>
</evidence>
<dbReference type="Pfam" id="PF12796">
    <property type="entry name" value="Ank_2"/>
    <property type="match status" value="1"/>
</dbReference>
<name>A0A9Q1ESW6_SYNKA</name>
<feature type="coiled-coil region" evidence="4">
    <location>
        <begin position="551"/>
        <end position="775"/>
    </location>
</feature>
<evidence type="ECO:0000313" key="7">
    <source>
        <dbReference type="Proteomes" id="UP001152622"/>
    </source>
</evidence>
<dbReference type="Proteomes" id="UP001152622">
    <property type="component" value="Chromosome 13"/>
</dbReference>
<evidence type="ECO:0000256" key="1">
    <source>
        <dbReference type="ARBA" id="ARBA00022737"/>
    </source>
</evidence>
<keyword evidence="1" id="KW-0677">Repeat</keyword>
<protein>
    <recommendedName>
        <fullName evidence="8">Uveal autoantigen with coiled-coil domains and ankyrin repeats</fullName>
    </recommendedName>
</protein>
<dbReference type="EMBL" id="JAINUF010000013">
    <property type="protein sequence ID" value="KAJ8344438.1"/>
    <property type="molecule type" value="Genomic_DNA"/>
</dbReference>
<dbReference type="OrthoDB" id="341259at2759"/>
<dbReference type="InterPro" id="IPR002110">
    <property type="entry name" value="Ankyrin_rpt"/>
</dbReference>
<keyword evidence="2 4" id="KW-0175">Coiled coil</keyword>
<dbReference type="SUPFAM" id="SSF48403">
    <property type="entry name" value="Ankyrin repeat"/>
    <property type="match status" value="1"/>
</dbReference>
<dbReference type="GO" id="GO:0003779">
    <property type="term" value="F:actin binding"/>
    <property type="evidence" value="ECO:0007669"/>
    <property type="project" value="InterPro"/>
</dbReference>
<dbReference type="Gene3D" id="1.10.287.1490">
    <property type="match status" value="1"/>
</dbReference>
<feature type="region of interest" description="Disordered" evidence="5">
    <location>
        <begin position="1"/>
        <end position="115"/>
    </location>
</feature>